<evidence type="ECO:0008006" key="9">
    <source>
        <dbReference type="Google" id="ProtNLM"/>
    </source>
</evidence>
<evidence type="ECO:0000256" key="3">
    <source>
        <dbReference type="ARBA" id="ARBA00022692"/>
    </source>
</evidence>
<evidence type="ECO:0000313" key="8">
    <source>
        <dbReference type="Proteomes" id="UP000243498"/>
    </source>
</evidence>
<evidence type="ECO:0000313" key="7">
    <source>
        <dbReference type="EMBL" id="OAA42142.1"/>
    </source>
</evidence>
<dbReference type="GO" id="GO:0016020">
    <property type="term" value="C:membrane"/>
    <property type="evidence" value="ECO:0007669"/>
    <property type="project" value="UniProtKB-SubCell"/>
</dbReference>
<dbReference type="PANTHER" id="PTHR23033">
    <property type="entry name" value="BETA1,3-GALACTOSYLTRANSFERASE"/>
    <property type="match status" value="1"/>
</dbReference>
<dbReference type="OrthoDB" id="414175at2759"/>
<keyword evidence="4" id="KW-0735">Signal-anchor</keyword>
<comment type="subcellular location">
    <subcellularLocation>
        <location evidence="1">Membrane</location>
        <topology evidence="1">Single-pass type II membrane protein</topology>
    </subcellularLocation>
</comment>
<proteinExistence type="inferred from homology"/>
<name>A0A167DAJ5_METRR</name>
<protein>
    <recommendedName>
        <fullName evidence="9">Fringe-like protein</fullName>
    </recommendedName>
</protein>
<reference evidence="7 8" key="1">
    <citation type="journal article" date="2016" name="Genome Biol. Evol.">
        <title>Divergent and convergent evolution of fungal pathogenicity.</title>
        <authorList>
            <person name="Shang Y."/>
            <person name="Xiao G."/>
            <person name="Zheng P."/>
            <person name="Cen K."/>
            <person name="Zhan S."/>
            <person name="Wang C."/>
        </authorList>
    </citation>
    <scope>NUCLEOTIDE SEQUENCE [LARGE SCALE GENOMIC DNA]</scope>
    <source>
        <strain evidence="7 8">RCEF 4871</strain>
    </source>
</reference>
<keyword evidence="8" id="KW-1185">Reference proteome</keyword>
<dbReference type="InterPro" id="IPR026050">
    <property type="entry name" value="C1GALT1/C1GALT1_chp1"/>
</dbReference>
<keyword evidence="5" id="KW-1133">Transmembrane helix</keyword>
<keyword evidence="6" id="KW-0472">Membrane</keyword>
<dbReference type="EMBL" id="AZHC01000014">
    <property type="protein sequence ID" value="OAA42142.1"/>
    <property type="molecule type" value="Genomic_DNA"/>
</dbReference>
<evidence type="ECO:0000256" key="1">
    <source>
        <dbReference type="ARBA" id="ARBA00004606"/>
    </source>
</evidence>
<keyword evidence="3" id="KW-0812">Transmembrane</keyword>
<dbReference type="PANTHER" id="PTHR23033:SF40">
    <property type="entry name" value="APPLE DOMAIN-CONTAINING PROTEIN"/>
    <property type="match status" value="1"/>
</dbReference>
<comment type="similarity">
    <text evidence="2">Belongs to the glycosyltransferase 31 family. Beta3-Gal-T subfamily.</text>
</comment>
<evidence type="ECO:0000256" key="5">
    <source>
        <dbReference type="ARBA" id="ARBA00022989"/>
    </source>
</evidence>
<dbReference type="Gene3D" id="3.90.550.50">
    <property type="match status" value="1"/>
</dbReference>
<gene>
    <name evidence="7" type="ORF">NOR_04991</name>
</gene>
<dbReference type="Proteomes" id="UP000243498">
    <property type="component" value="Unassembled WGS sequence"/>
</dbReference>
<evidence type="ECO:0000256" key="2">
    <source>
        <dbReference type="ARBA" id="ARBA00006462"/>
    </source>
</evidence>
<organism evidence="7 8">
    <name type="scientific">Metarhizium rileyi (strain RCEF 4871)</name>
    <name type="common">Nomuraea rileyi</name>
    <dbReference type="NCBI Taxonomy" id="1649241"/>
    <lineage>
        <taxon>Eukaryota</taxon>
        <taxon>Fungi</taxon>
        <taxon>Dikarya</taxon>
        <taxon>Ascomycota</taxon>
        <taxon>Pezizomycotina</taxon>
        <taxon>Sordariomycetes</taxon>
        <taxon>Hypocreomycetidae</taxon>
        <taxon>Hypocreales</taxon>
        <taxon>Clavicipitaceae</taxon>
        <taxon>Metarhizium</taxon>
    </lineage>
</organism>
<evidence type="ECO:0000256" key="6">
    <source>
        <dbReference type="ARBA" id="ARBA00023136"/>
    </source>
</evidence>
<accession>A0A167DAJ5</accession>
<evidence type="ECO:0000256" key="4">
    <source>
        <dbReference type="ARBA" id="ARBA00022968"/>
    </source>
</evidence>
<dbReference type="OMA" id="WQYEQTR"/>
<dbReference type="AlphaFoldDB" id="A0A167DAJ5"/>
<dbReference type="STRING" id="1081105.A0A167DAJ5"/>
<sequence>MAAPGSSLRRLAQSASKLTKLRSHMTALALFLVILLVCSLVQLRGISEVNIYTRHWPARSRRVANPGHAQSSIDSPCQDFPGTDGIVVSLKTRAAKAYSNVPPHFLTHLQCLPDVLVFSDMEQDIAGHHAHDVLDRVSPQVKAENEEFRFYQDQMHCLGPREQCQDNPVMAAELEKYMGVNVVARAWELRPGRDWYVFIEDDTYVIWPNLLHWLRRKARRDRDPFVGSAVMLSGYAFAHGGSGFALSGRLIQRWLSKVPHVLETCDKLARGIPYGGMALAKALELVAVGVKQAHPMFNGESPATTPFGRAHWCQPVLTMASMTPEKISGLWEYEKSRNDTSLLQYRHLYHHFFRPHIAYFRKGWDNLSRGTCYVGPEGQARVSDRIKTQQKPEAEKTIVEKYAHRSAAACAKVCEAEGLDISDADFSSLQTETARGRFVREKYDKKAGSDILFHLNRRCFQWKYEKGVCFTSPTFTLGWPAGKPGRGTDDHEVTSGWFVKGINDWVDAMGNCALDWIEPYTPQ</sequence>
<comment type="caution">
    <text evidence="7">The sequence shown here is derived from an EMBL/GenBank/DDBJ whole genome shotgun (WGS) entry which is preliminary data.</text>
</comment>